<dbReference type="Pfam" id="PF07732">
    <property type="entry name" value="Cu-oxidase_3"/>
    <property type="match status" value="1"/>
</dbReference>
<feature type="domain" description="Plastocyanin-like" evidence="5">
    <location>
        <begin position="715"/>
        <end position="829"/>
    </location>
</feature>
<keyword evidence="8" id="KW-1185">Reference proteome</keyword>
<dbReference type="Pfam" id="PF00394">
    <property type="entry name" value="Cu-oxidase"/>
    <property type="match status" value="1"/>
</dbReference>
<dbReference type="EMBL" id="CP090569">
    <property type="protein sequence ID" value="USF88656.1"/>
    <property type="molecule type" value="Genomic_DNA"/>
</dbReference>
<keyword evidence="3" id="KW-0732">Signal</keyword>
<dbReference type="PROSITE" id="PS00080">
    <property type="entry name" value="MULTICOPPER_OXIDASE2"/>
    <property type="match status" value="1"/>
</dbReference>
<dbReference type="PANTHER" id="PTHR48267:SF1">
    <property type="entry name" value="BILIRUBIN OXIDASE"/>
    <property type="match status" value="1"/>
</dbReference>
<evidence type="ECO:0000259" key="5">
    <source>
        <dbReference type="Pfam" id="PF07731"/>
    </source>
</evidence>
<dbReference type="Gene3D" id="2.60.40.420">
    <property type="entry name" value="Cupredoxins - blue copper proteins"/>
    <property type="match status" value="3"/>
</dbReference>
<dbReference type="GO" id="GO:0016491">
    <property type="term" value="F:oxidoreductase activity"/>
    <property type="evidence" value="ECO:0007669"/>
    <property type="project" value="UniProtKB-KW"/>
</dbReference>
<evidence type="ECO:0000256" key="1">
    <source>
        <dbReference type="ARBA" id="ARBA00022723"/>
    </source>
</evidence>
<name>A0A9J7A1K3_9GAMM</name>
<feature type="domain" description="Plastocyanin-like" evidence="4">
    <location>
        <begin position="526"/>
        <end position="611"/>
    </location>
</feature>
<dbReference type="PROSITE" id="PS00079">
    <property type="entry name" value="MULTICOPPER_OXIDASE1"/>
    <property type="match status" value="1"/>
</dbReference>
<dbReference type="SUPFAM" id="SSF49503">
    <property type="entry name" value="Cupredoxins"/>
    <property type="match status" value="3"/>
</dbReference>
<keyword evidence="1" id="KW-0479">Metal-binding</keyword>
<dbReference type="InterPro" id="IPR011707">
    <property type="entry name" value="Cu-oxidase-like_N"/>
</dbReference>
<dbReference type="PROSITE" id="PS51257">
    <property type="entry name" value="PROKAR_LIPOPROTEIN"/>
    <property type="match status" value="1"/>
</dbReference>
<dbReference type="Proteomes" id="UP001056649">
    <property type="component" value="Chromosome"/>
</dbReference>
<evidence type="ECO:0000256" key="3">
    <source>
        <dbReference type="SAM" id="SignalP"/>
    </source>
</evidence>
<reference evidence="7" key="1">
    <citation type="journal article" date="2022" name="Mol. Ecol. Resour.">
        <title>The complete and closed genome of the facultative generalist Candidatus Endoriftia persephone from deep-sea hydrothermal vents.</title>
        <authorList>
            <person name="de Oliveira A.L."/>
            <person name="Srivastava A."/>
            <person name="Espada-Hinojosa S."/>
            <person name="Bright M."/>
        </authorList>
    </citation>
    <scope>NUCLEOTIDE SEQUENCE</scope>
    <source>
        <strain evidence="7">Tica-EPR-9o50.N</strain>
    </source>
</reference>
<dbReference type="Pfam" id="PF07731">
    <property type="entry name" value="Cu-oxidase_2"/>
    <property type="match status" value="1"/>
</dbReference>
<feature type="domain" description="Plastocyanin-like" evidence="6">
    <location>
        <begin position="376"/>
        <end position="477"/>
    </location>
</feature>
<evidence type="ECO:0000259" key="6">
    <source>
        <dbReference type="Pfam" id="PF07732"/>
    </source>
</evidence>
<gene>
    <name evidence="7" type="ORF">L0Y14_05340</name>
</gene>
<feature type="chain" id="PRO_5039954923" evidence="3">
    <location>
        <begin position="22"/>
        <end position="832"/>
    </location>
</feature>
<evidence type="ECO:0000313" key="7">
    <source>
        <dbReference type="EMBL" id="USF88656.1"/>
    </source>
</evidence>
<keyword evidence="2" id="KW-0560">Oxidoreductase</keyword>
<dbReference type="InterPro" id="IPR002355">
    <property type="entry name" value="Cu_oxidase_Cu_BS"/>
</dbReference>
<evidence type="ECO:0000313" key="8">
    <source>
        <dbReference type="Proteomes" id="UP001056649"/>
    </source>
</evidence>
<dbReference type="InterPro" id="IPR045087">
    <property type="entry name" value="Cu-oxidase_fam"/>
</dbReference>
<evidence type="ECO:0000256" key="2">
    <source>
        <dbReference type="ARBA" id="ARBA00023002"/>
    </source>
</evidence>
<dbReference type="GO" id="GO:0005507">
    <property type="term" value="F:copper ion binding"/>
    <property type="evidence" value="ECO:0007669"/>
    <property type="project" value="InterPro"/>
</dbReference>
<dbReference type="PANTHER" id="PTHR48267">
    <property type="entry name" value="CUPREDOXIN SUPERFAMILY PROTEIN"/>
    <property type="match status" value="1"/>
</dbReference>
<dbReference type="CDD" id="cd13890">
    <property type="entry name" value="CuRO_3_CueO_FtsP"/>
    <property type="match status" value="1"/>
</dbReference>
<sequence>MNKTKLSIALALTMSISMLTACGGDSTTSTSLTTTGNALLGSAFKGPIDGATVRVVDATGNILASGGSNQGKFALADFDLPADTNAVFIETQGGEYTDEATGEVVSPASTGLMTVFTAAELRTIISDRKVVALTPETTILAKLVQKMLASGKSGSNAIADAKQIIQAQLIDDTNPAVGVSGDTLFLIGDLGAAIPSDQSETLARNRAISYSFEANSLNLSPAQVFDLIEKRATDLEDGILDGRENGAATILLTDKDGIDKKLDEIDQKARYGLARSRLLNNTIERLSNGRISDSEREGLAQLGFDADYFNQLNNNNQASENNTETWLAATNLPAFNRLSILSDEDGDPNNNAATYTLTATPDVNVAINAPGDSWLTPMMRYNGSQLPPVIKAKRGDFMTLHLVNDLPVATSIHWHGFKIPGDQDGGPDFPVAAGNSKTYSFSMLQPAAPLWFHPHPDMKTGEQVYKGLAGVFLLEDEISQQLESNKQLPAGNYDIPVLIQDRRFKDEVNGIRELAYMDREMDSDGMLGDEILINGSVLPKLDVETRQYRFRVYNASNARTYDLALSDGARFKVVGTDGGLLSQPVEADHIVLGAGERAEIVIDFGPHTVGDKVMLISRAFNGSPMMGMMGGINSRSMNGGGMNGGGMYSNGVSSAGMVNGMRMDIMRFDIATQAADDVTLYTALPANAEINAQRLTEADASKTRNFVMSMSMDHMNGGGMTFVINGKTFDMNRIDEIINLAEGDTEIWSIQNMSPMAHPFHAHAIQWQVLDRNGRPATGTDLGWKDTVLVQPGETVRIIGRFDPAVNRGDYMYHCHILEHEDAGMMGFFSIH</sequence>
<dbReference type="InterPro" id="IPR008972">
    <property type="entry name" value="Cupredoxin"/>
</dbReference>
<proteinExistence type="predicted"/>
<dbReference type="AlphaFoldDB" id="A0A9J7A1K3"/>
<protein>
    <submittedName>
        <fullName evidence="7">Multicopper oxidase domain-containing protein</fullName>
    </submittedName>
</protein>
<evidence type="ECO:0000259" key="4">
    <source>
        <dbReference type="Pfam" id="PF00394"/>
    </source>
</evidence>
<dbReference type="InterPro" id="IPR001117">
    <property type="entry name" value="Cu-oxidase_2nd"/>
</dbReference>
<dbReference type="KEGG" id="eps:L0Y14_05340"/>
<organism evidence="7 8">
    <name type="scientific">Candidatus Endoriftia persephonae</name>
    <dbReference type="NCBI Taxonomy" id="393765"/>
    <lineage>
        <taxon>Bacteria</taxon>
        <taxon>Pseudomonadati</taxon>
        <taxon>Pseudomonadota</taxon>
        <taxon>Gammaproteobacteria</taxon>
        <taxon>Chromatiales</taxon>
        <taxon>Sedimenticolaceae</taxon>
        <taxon>Candidatus Endoriftia</taxon>
    </lineage>
</organism>
<feature type="signal peptide" evidence="3">
    <location>
        <begin position="1"/>
        <end position="21"/>
    </location>
</feature>
<dbReference type="RefSeq" id="WP_005961004.1">
    <property type="nucleotide sequence ID" value="NZ_CP090569.1"/>
</dbReference>
<dbReference type="InterPro" id="IPR011706">
    <property type="entry name" value="Cu-oxidase_C"/>
</dbReference>
<dbReference type="InterPro" id="IPR033138">
    <property type="entry name" value="Cu_oxidase_CS"/>
</dbReference>
<accession>A0A9J7A1K3</accession>